<organism evidence="8 9">
    <name type="scientific">Candidatus Yanofskybacteria bacterium CG10_big_fil_rev_8_21_14_0_10_36_16</name>
    <dbReference type="NCBI Taxonomy" id="1975096"/>
    <lineage>
        <taxon>Bacteria</taxon>
        <taxon>Candidatus Yanofskyibacteriota</taxon>
    </lineage>
</organism>
<feature type="domain" description="Rod shape-determining protein MreC beta-barrel core" evidence="7">
    <location>
        <begin position="122"/>
        <end position="266"/>
    </location>
</feature>
<dbReference type="InterPro" id="IPR007221">
    <property type="entry name" value="MreC"/>
</dbReference>
<evidence type="ECO:0000259" key="7">
    <source>
        <dbReference type="Pfam" id="PF04085"/>
    </source>
</evidence>
<dbReference type="AlphaFoldDB" id="A0A2J0Q6V7"/>
<sequence>MYSLRTEKKSLKKPILILVVVLFLFIADKFLFGSFIKKTGLDLFGGPLEGLSQKITDRSATFKALLDFKFLAEENKKLKEENLNLIAEVSELKSLERENEFFRSQLGLNLRERGELISANMISVDKTPPYSAIIINKGQKDGIERKMAVISSSSILAGVIDEVYENYSVALLLDDSRLSISVRQENTDILSSTKGISGGEFILDLVAADEEISSDEIVVTSGMDSLPEGLPVGKVLSTDKKSGDAFQTVKVESFFNPSSGPNLFIIKK</sequence>
<evidence type="ECO:0000313" key="8">
    <source>
        <dbReference type="EMBL" id="PJE50687.1"/>
    </source>
</evidence>
<dbReference type="InterPro" id="IPR042177">
    <property type="entry name" value="Cell/Rod_1"/>
</dbReference>
<evidence type="ECO:0000256" key="5">
    <source>
        <dbReference type="PIRNR" id="PIRNR038471"/>
    </source>
</evidence>
<comment type="caution">
    <text evidence="8">The sequence shown here is derived from an EMBL/GenBank/DDBJ whole genome shotgun (WGS) entry which is preliminary data.</text>
</comment>
<evidence type="ECO:0000256" key="3">
    <source>
        <dbReference type="ARBA" id="ARBA00022960"/>
    </source>
</evidence>
<dbReference type="PANTHER" id="PTHR34138">
    <property type="entry name" value="CELL SHAPE-DETERMINING PROTEIN MREC"/>
    <property type="match status" value="1"/>
</dbReference>
<gene>
    <name evidence="8" type="primary">mreC</name>
    <name evidence="8" type="ORF">COV29_03055</name>
</gene>
<comment type="function">
    <text evidence="5">Involved in formation and maintenance of cell shape.</text>
</comment>
<dbReference type="NCBIfam" id="TIGR00219">
    <property type="entry name" value="mreC"/>
    <property type="match status" value="1"/>
</dbReference>
<dbReference type="Gene3D" id="2.40.10.350">
    <property type="entry name" value="Rod shape-determining protein MreC, domain 2"/>
    <property type="match status" value="1"/>
</dbReference>
<evidence type="ECO:0000256" key="4">
    <source>
        <dbReference type="ARBA" id="ARBA00032089"/>
    </source>
</evidence>
<dbReference type="GO" id="GO:0008360">
    <property type="term" value="P:regulation of cell shape"/>
    <property type="evidence" value="ECO:0007669"/>
    <property type="project" value="UniProtKB-KW"/>
</dbReference>
<keyword evidence="3 5" id="KW-0133">Cell shape</keyword>
<evidence type="ECO:0000256" key="2">
    <source>
        <dbReference type="ARBA" id="ARBA00013855"/>
    </source>
</evidence>
<dbReference type="Gene3D" id="2.40.10.340">
    <property type="entry name" value="Rod shape-determining protein MreC, domain 1"/>
    <property type="match status" value="1"/>
</dbReference>
<dbReference type="GO" id="GO:0005886">
    <property type="term" value="C:plasma membrane"/>
    <property type="evidence" value="ECO:0007669"/>
    <property type="project" value="TreeGrafter"/>
</dbReference>
<dbReference type="PIRSF" id="PIRSF038471">
    <property type="entry name" value="MreC"/>
    <property type="match status" value="1"/>
</dbReference>
<dbReference type="EMBL" id="PCXQ01000005">
    <property type="protein sequence ID" value="PJE50687.1"/>
    <property type="molecule type" value="Genomic_DNA"/>
</dbReference>
<reference evidence="8 9" key="1">
    <citation type="submission" date="2017-09" db="EMBL/GenBank/DDBJ databases">
        <title>Depth-based differentiation of microbial function through sediment-hosted aquifers and enrichment of novel symbionts in the deep terrestrial subsurface.</title>
        <authorList>
            <person name="Probst A.J."/>
            <person name="Ladd B."/>
            <person name="Jarett J.K."/>
            <person name="Geller-Mcgrath D.E."/>
            <person name="Sieber C.M."/>
            <person name="Emerson J.B."/>
            <person name="Anantharaman K."/>
            <person name="Thomas B.C."/>
            <person name="Malmstrom R."/>
            <person name="Stieglmeier M."/>
            <person name="Klingl A."/>
            <person name="Woyke T."/>
            <person name="Ryan C.M."/>
            <person name="Banfield J.F."/>
        </authorList>
    </citation>
    <scope>NUCLEOTIDE SEQUENCE [LARGE SCALE GENOMIC DNA]</scope>
    <source>
        <strain evidence="8">CG10_big_fil_rev_8_21_14_0_10_36_16</strain>
    </source>
</reference>
<name>A0A2J0Q6V7_9BACT</name>
<dbReference type="Proteomes" id="UP000228496">
    <property type="component" value="Unassembled WGS sequence"/>
</dbReference>
<dbReference type="PANTHER" id="PTHR34138:SF1">
    <property type="entry name" value="CELL SHAPE-DETERMINING PROTEIN MREC"/>
    <property type="match status" value="1"/>
</dbReference>
<comment type="similarity">
    <text evidence="1 5">Belongs to the MreC family.</text>
</comment>
<dbReference type="InterPro" id="IPR042175">
    <property type="entry name" value="Cell/Rod_MreC_2"/>
</dbReference>
<evidence type="ECO:0000256" key="1">
    <source>
        <dbReference type="ARBA" id="ARBA00009369"/>
    </source>
</evidence>
<dbReference type="Pfam" id="PF04085">
    <property type="entry name" value="MreC"/>
    <property type="match status" value="1"/>
</dbReference>
<evidence type="ECO:0000256" key="6">
    <source>
        <dbReference type="SAM" id="Coils"/>
    </source>
</evidence>
<feature type="coiled-coil region" evidence="6">
    <location>
        <begin position="68"/>
        <end position="98"/>
    </location>
</feature>
<accession>A0A2J0Q6V7</accession>
<dbReference type="InterPro" id="IPR055342">
    <property type="entry name" value="MreC_beta-barrel_core"/>
</dbReference>
<keyword evidence="6" id="KW-0175">Coiled coil</keyword>
<protein>
    <recommendedName>
        <fullName evidence="2 5">Cell shape-determining protein MreC</fullName>
    </recommendedName>
    <alternativeName>
        <fullName evidence="4 5">Cell shape protein MreC</fullName>
    </alternativeName>
</protein>
<evidence type="ECO:0000313" key="9">
    <source>
        <dbReference type="Proteomes" id="UP000228496"/>
    </source>
</evidence>
<proteinExistence type="inferred from homology"/>